<organism evidence="2 3">
    <name type="scientific">Trichogramma kaykai</name>
    <dbReference type="NCBI Taxonomy" id="54128"/>
    <lineage>
        <taxon>Eukaryota</taxon>
        <taxon>Metazoa</taxon>
        <taxon>Ecdysozoa</taxon>
        <taxon>Arthropoda</taxon>
        <taxon>Hexapoda</taxon>
        <taxon>Insecta</taxon>
        <taxon>Pterygota</taxon>
        <taxon>Neoptera</taxon>
        <taxon>Endopterygota</taxon>
        <taxon>Hymenoptera</taxon>
        <taxon>Apocrita</taxon>
        <taxon>Proctotrupomorpha</taxon>
        <taxon>Chalcidoidea</taxon>
        <taxon>Trichogrammatidae</taxon>
        <taxon>Trichogramma</taxon>
    </lineage>
</organism>
<feature type="compositionally biased region" description="Low complexity" evidence="1">
    <location>
        <begin position="438"/>
        <end position="451"/>
    </location>
</feature>
<dbReference type="EMBL" id="JBJJXI010000122">
    <property type="protein sequence ID" value="KAL3389860.1"/>
    <property type="molecule type" value="Genomic_DNA"/>
</dbReference>
<evidence type="ECO:0000313" key="3">
    <source>
        <dbReference type="Proteomes" id="UP001627154"/>
    </source>
</evidence>
<evidence type="ECO:0000256" key="1">
    <source>
        <dbReference type="SAM" id="MobiDB-lite"/>
    </source>
</evidence>
<keyword evidence="3" id="KW-1185">Reference proteome</keyword>
<name>A0ABD2W9Z3_9HYME</name>
<feature type="compositionally biased region" description="Acidic residues" evidence="1">
    <location>
        <begin position="495"/>
        <end position="504"/>
    </location>
</feature>
<feature type="region of interest" description="Disordered" evidence="1">
    <location>
        <begin position="341"/>
        <end position="367"/>
    </location>
</feature>
<dbReference type="AlphaFoldDB" id="A0ABD2W9Z3"/>
<reference evidence="2 3" key="1">
    <citation type="journal article" date="2024" name="bioRxiv">
        <title>A reference genome for Trichogramma kaykai: A tiny desert-dwelling parasitoid wasp with competing sex-ratio distorters.</title>
        <authorList>
            <person name="Culotta J."/>
            <person name="Lindsey A.R."/>
        </authorList>
    </citation>
    <scope>NUCLEOTIDE SEQUENCE [LARGE SCALE GENOMIC DNA]</scope>
    <source>
        <strain evidence="2 3">KSX58</strain>
    </source>
</reference>
<dbReference type="PANTHER" id="PTHR46704">
    <property type="entry name" value="CXC DOMAIN-CONTAINING PROTEIN-RELATED"/>
    <property type="match status" value="1"/>
</dbReference>
<comment type="caution">
    <text evidence="2">The sequence shown here is derived from an EMBL/GenBank/DDBJ whole genome shotgun (WGS) entry which is preliminary data.</text>
</comment>
<feature type="compositionally biased region" description="Basic and acidic residues" evidence="1">
    <location>
        <begin position="475"/>
        <end position="484"/>
    </location>
</feature>
<evidence type="ECO:0000313" key="2">
    <source>
        <dbReference type="EMBL" id="KAL3389860.1"/>
    </source>
</evidence>
<sequence>MNRVTHARVRFRGDKKVHTVLVKNIVFDKKDALSNIEPENDQNFDEKNKYYVFRSDCGKCTIESNCERSCKFHSAYILSLGMSAENAKENENSRKKRFIMPKNFTTDSSSVQEDLSYRQRKRTLENDVRAESSNDTVECYKAKLLKNSREVFKMKPMTENEKVQIPLREAVVKIPKLILRSLEIPDLTPNKKSSAQIINTHEIFPRTSISHSQPTSHESQNENTYNYNTLKKITSVNNCDLLKKSHGPKSKLEVTNSSSSLVRISELNRTNTSNDINNNIRIVNEHTNKGSRHFSSSFLEQYEANSEDSSSINDIEYNRQCSRNSIHSPIRLNSIADVSNDKNASSAPTALTDMRKTPPHKSGCSKDNFSLTLGNSVVNGKASGYLDNQNLTEVILTPTHFVEEPNLDENQPLTSPITSQNSRNIMPSLTHSNKSLDITTNTNISNETSNTASCDNVQSSKNPIPLLTDSFVKARARDNQTEKNTKRKKRKQLDNDLEQLDDVTYENNDSENTNADDELSGDTPSSENDLDDLEQESSSNEECEDAVGNLDEDEPYNLSSDEELLDEDFRQEVDESHSYGYVEKWSINYGLRCALISTVMEQCELSIVQEETNDLLPQKIKKSKNHLNHFMTSVLDRVNPFSAATRKDVLVNICTGQAAPKEITDFLLTIESVREEMKKQMIQKCSEDKINFKQYVIKKKKILNFASIAKKTKINVGGRIEEVKLQRDLFGRLLGISLSCKENISLEKILSFPLSPVSLSFCHLNGSINKTDPSILTKIIEKHVSNHVEMLPSNVVIIDGFYYLTQLKQLPQKFGQLSLKILQGITSNAAEQIVIIFDKYTQPSIDECQHLLGDIVFRDFIIKGPEQNRPSDFSAELKNTKFREVLISFLIEHWNSQAAVEYLKNKELYMSFDKCLRFTVTDGSVQCQIMHDYKCQEHVKAATKIPFFISRTNNHNTVVVQCDNTDIMII</sequence>
<gene>
    <name evidence="2" type="ORF">TKK_015220</name>
</gene>
<feature type="compositionally biased region" description="Polar residues" evidence="1">
    <location>
        <begin position="452"/>
        <end position="462"/>
    </location>
</feature>
<proteinExistence type="predicted"/>
<dbReference type="PANTHER" id="PTHR46704:SF9">
    <property type="entry name" value="BHLH DOMAIN-CONTAINING PROTEIN"/>
    <property type="match status" value="1"/>
</dbReference>
<feature type="region of interest" description="Disordered" evidence="1">
    <location>
        <begin position="430"/>
        <end position="557"/>
    </location>
</feature>
<feature type="compositionally biased region" description="Acidic residues" evidence="1">
    <location>
        <begin position="528"/>
        <end position="557"/>
    </location>
</feature>
<dbReference type="Proteomes" id="UP001627154">
    <property type="component" value="Unassembled WGS sequence"/>
</dbReference>
<protein>
    <submittedName>
        <fullName evidence="2">Uncharacterized protein</fullName>
    </submittedName>
</protein>
<accession>A0ABD2W9Z3</accession>